<dbReference type="GO" id="GO:0008270">
    <property type="term" value="F:zinc ion binding"/>
    <property type="evidence" value="ECO:0007669"/>
    <property type="project" value="InterPro"/>
</dbReference>
<dbReference type="PANTHER" id="PTHR30304">
    <property type="entry name" value="D-TAGATOSE-1,6-BISPHOSPHATE ALDOLASE"/>
    <property type="match status" value="1"/>
</dbReference>
<feature type="binding site" evidence="6">
    <location>
        <position position="193"/>
    </location>
    <ligand>
        <name>Zn(2+)</name>
        <dbReference type="ChEBI" id="CHEBI:29105"/>
        <label>1</label>
        <note>catalytic</note>
    </ligand>
</feature>
<feature type="active site" description="Proton donor" evidence="4">
    <location>
        <position position="94"/>
    </location>
</feature>
<dbReference type="InterPro" id="IPR050246">
    <property type="entry name" value="Class_II_FBP_aldolase"/>
</dbReference>
<dbReference type="RefSeq" id="WP_008801436.1">
    <property type="nucleotide sequence ID" value="NZ_KQ956575.1"/>
</dbReference>
<gene>
    <name evidence="7" type="ORF">HMPREF3206_01771</name>
</gene>
<feature type="binding site" evidence="6">
    <location>
        <position position="226"/>
    </location>
    <ligand>
        <name>Zn(2+)</name>
        <dbReference type="ChEBI" id="CHEBI:29105"/>
        <label>1</label>
        <note>catalytic</note>
    </ligand>
</feature>
<dbReference type="Gene3D" id="3.20.20.70">
    <property type="entry name" value="Aldolase class I"/>
    <property type="match status" value="1"/>
</dbReference>
<evidence type="ECO:0000256" key="6">
    <source>
        <dbReference type="PIRSR" id="PIRSR001359-3"/>
    </source>
</evidence>
<dbReference type="PIRSF" id="PIRSF001359">
    <property type="entry name" value="F_bP_aldolase_II"/>
    <property type="match status" value="1"/>
</dbReference>
<comment type="cofactor">
    <cofactor evidence="6">
        <name>Zn(2+)</name>
        <dbReference type="ChEBI" id="CHEBI:29105"/>
    </cofactor>
    <text evidence="6">Binds 2 Zn(2+) ions per subunit. One is catalytic and the other provides a structural contribution.</text>
</comment>
<organism evidence="7 8">
    <name type="scientific">Fusobacterium equinum</name>
    <dbReference type="NCBI Taxonomy" id="134605"/>
    <lineage>
        <taxon>Bacteria</taxon>
        <taxon>Fusobacteriati</taxon>
        <taxon>Fusobacteriota</taxon>
        <taxon>Fusobacteriia</taxon>
        <taxon>Fusobacteriales</taxon>
        <taxon>Fusobacteriaceae</taxon>
        <taxon>Fusobacterium</taxon>
    </lineage>
</organism>
<evidence type="ECO:0000256" key="2">
    <source>
        <dbReference type="ARBA" id="ARBA00022833"/>
    </source>
</evidence>
<feature type="binding site" evidence="5">
    <location>
        <begin position="269"/>
        <end position="272"/>
    </location>
    <ligand>
        <name>dihydroxyacetone phosphate</name>
        <dbReference type="ChEBI" id="CHEBI:57642"/>
    </ligand>
</feature>
<proteinExistence type="predicted"/>
<dbReference type="EMBL" id="LRPX01000099">
    <property type="protein sequence ID" value="KXA12485.1"/>
    <property type="molecule type" value="Genomic_DNA"/>
</dbReference>
<dbReference type="PATRIC" id="fig|134605.3.peg.1752"/>
<dbReference type="PANTHER" id="PTHR30304:SF0">
    <property type="entry name" value="D-TAGATOSE-1,6-BISPHOSPHATE ALDOLASE SUBUNIT GATY-RELATED"/>
    <property type="match status" value="1"/>
</dbReference>
<evidence type="ECO:0000313" key="8">
    <source>
        <dbReference type="Proteomes" id="UP000070617"/>
    </source>
</evidence>
<dbReference type="GO" id="GO:0006096">
    <property type="term" value="P:glycolytic process"/>
    <property type="evidence" value="ECO:0007669"/>
    <property type="project" value="InterPro"/>
</dbReference>
<dbReference type="AlphaFoldDB" id="A0A133N855"/>
<accession>A0A133N855</accession>
<dbReference type="Pfam" id="PF01116">
    <property type="entry name" value="F_bP_aldolase"/>
    <property type="match status" value="1"/>
</dbReference>
<dbReference type="InterPro" id="IPR011289">
    <property type="entry name" value="Fruc_bis_ald_class-2"/>
</dbReference>
<keyword evidence="8" id="KW-1185">Reference proteome</keyword>
<evidence type="ECO:0000256" key="3">
    <source>
        <dbReference type="ARBA" id="ARBA00023239"/>
    </source>
</evidence>
<evidence type="ECO:0000313" key="7">
    <source>
        <dbReference type="EMBL" id="KXA12485.1"/>
    </source>
</evidence>
<evidence type="ECO:0000256" key="1">
    <source>
        <dbReference type="ARBA" id="ARBA00022723"/>
    </source>
</evidence>
<comment type="caution">
    <text evidence="7">The sequence shown here is derived from an EMBL/GenBank/DDBJ whole genome shotgun (WGS) entry which is preliminary data.</text>
</comment>
<keyword evidence="1 6" id="KW-0479">Metal-binding</keyword>
<reference evidence="8" key="1">
    <citation type="submission" date="2016-01" db="EMBL/GenBank/DDBJ databases">
        <authorList>
            <person name="Mitreva M."/>
            <person name="Pepin K.H."/>
            <person name="Mihindukulasuriya K.A."/>
            <person name="Fulton R."/>
            <person name="Fronick C."/>
            <person name="O'Laughlin M."/>
            <person name="Miner T."/>
            <person name="Herter B."/>
            <person name="Rosa B.A."/>
            <person name="Cordes M."/>
            <person name="Tomlinson C."/>
            <person name="Wollam A."/>
            <person name="Palsikar V.B."/>
            <person name="Mardis E.R."/>
            <person name="Wilson R.K."/>
        </authorList>
    </citation>
    <scope>NUCLEOTIDE SEQUENCE [LARGE SCALE GENOMIC DNA]</scope>
    <source>
        <strain evidence="8">CMW8396</strain>
    </source>
</reference>
<feature type="binding site" evidence="6">
    <location>
        <position position="116"/>
    </location>
    <ligand>
        <name>Zn(2+)</name>
        <dbReference type="ChEBI" id="CHEBI:29105"/>
        <label>2</label>
    </ligand>
</feature>
<feature type="binding site" evidence="6">
    <location>
        <position position="149"/>
    </location>
    <ligand>
        <name>Zn(2+)</name>
        <dbReference type="ChEBI" id="CHEBI:29105"/>
        <label>2</label>
    </ligand>
</feature>
<evidence type="ECO:0000256" key="5">
    <source>
        <dbReference type="PIRSR" id="PIRSR001359-2"/>
    </source>
</evidence>
<dbReference type="SUPFAM" id="SSF51569">
    <property type="entry name" value="Aldolase"/>
    <property type="match status" value="1"/>
</dbReference>
<dbReference type="GO" id="GO:0030388">
    <property type="term" value="P:fructose 1,6-bisphosphate metabolic process"/>
    <property type="evidence" value="ECO:0007669"/>
    <property type="project" value="InterPro"/>
</dbReference>
<dbReference type="STRING" id="134605.HMPREF3206_01771"/>
<keyword evidence="3" id="KW-0456">Lyase</keyword>
<feature type="binding site" evidence="5">
    <location>
        <position position="194"/>
    </location>
    <ligand>
        <name>dihydroxyacetone phosphate</name>
        <dbReference type="ChEBI" id="CHEBI:57642"/>
    </ligand>
</feature>
<name>A0A133N855_9FUSO</name>
<sequence length="329" mass="35673">MGYTYRELGLSNTREMFAKANREGYAVPAFNFNNMEMALAIVEACAEMGSPVILQCSAGAIKYMGYDVAPLMAKAAVDRARNMGSDIPVALHLDHGADLETVKKCIAAGFSSVMIDASHYDYEENIKVTKEVVEYAHKNAGEYVSVEAELGVLAGIEDDVHAEEHKYTNPEEVIDFVGRTGVDSLAIAIGTSHGAHKFKPGEDPKLRLDVLDAVAEKLGSFPIVLHGSSAVPKKYVDMIKEFGGEMKDAIGIPDSELRGATKSTVAKINVDTDGRLAFTAGVRQVLGTNPKEFDPRKYLGAGQKEMKEYYKTKVQDVFGSEGAYVKGTK</sequence>
<evidence type="ECO:0000256" key="4">
    <source>
        <dbReference type="PIRSR" id="PIRSR001359-1"/>
    </source>
</evidence>
<dbReference type="PROSITE" id="PS00602">
    <property type="entry name" value="ALDOLASE_CLASS_II_1"/>
    <property type="match status" value="1"/>
</dbReference>
<protein>
    <submittedName>
        <fullName evidence="7">Fructose-1,6-bisphosphate aldolase, class II</fullName>
    </submittedName>
</protein>
<keyword evidence="2 6" id="KW-0862">Zinc</keyword>
<dbReference type="InterPro" id="IPR013785">
    <property type="entry name" value="Aldolase_TIM"/>
</dbReference>
<dbReference type="NCBIfam" id="TIGR01859">
    <property type="entry name" value="fruc_bis_ald"/>
    <property type="match status" value="1"/>
</dbReference>
<dbReference type="GO" id="GO:0004332">
    <property type="term" value="F:fructose-bisphosphate aldolase activity"/>
    <property type="evidence" value="ECO:0007669"/>
    <property type="project" value="InterPro"/>
</dbReference>
<dbReference type="CDD" id="cd00947">
    <property type="entry name" value="TBP_aldolase_IIB"/>
    <property type="match status" value="1"/>
</dbReference>
<feature type="binding site" evidence="5">
    <location>
        <begin position="227"/>
        <end position="229"/>
    </location>
    <ligand>
        <name>dihydroxyacetone phosphate</name>
        <dbReference type="ChEBI" id="CHEBI:57642"/>
    </ligand>
</feature>
<dbReference type="NCBIfam" id="TIGR00167">
    <property type="entry name" value="cbbA"/>
    <property type="match status" value="1"/>
</dbReference>
<dbReference type="InterPro" id="IPR000771">
    <property type="entry name" value="FBA_II"/>
</dbReference>
<dbReference type="Proteomes" id="UP000070617">
    <property type="component" value="Unassembled WGS sequence"/>
</dbReference>
<feature type="binding site" evidence="6">
    <location>
        <position position="95"/>
    </location>
    <ligand>
        <name>Zn(2+)</name>
        <dbReference type="ChEBI" id="CHEBI:29105"/>
        <label>1</label>
        <note>catalytic</note>
    </ligand>
</feature>